<dbReference type="PROSITE" id="PS00211">
    <property type="entry name" value="ABC_TRANSPORTER_1"/>
    <property type="match status" value="1"/>
</dbReference>
<dbReference type="Gene3D" id="3.40.50.300">
    <property type="entry name" value="P-loop containing nucleotide triphosphate hydrolases"/>
    <property type="match status" value="1"/>
</dbReference>
<evidence type="ECO:0000256" key="3">
    <source>
        <dbReference type="ARBA" id="ARBA00022840"/>
    </source>
</evidence>
<dbReference type="NCBIfam" id="NF008653">
    <property type="entry name" value="PRK11650.1"/>
    <property type="match status" value="1"/>
</dbReference>
<dbReference type="Gene3D" id="2.40.50.100">
    <property type="match status" value="1"/>
</dbReference>
<dbReference type="Gene3D" id="2.40.50.140">
    <property type="entry name" value="Nucleic acid-binding proteins"/>
    <property type="match status" value="1"/>
</dbReference>
<dbReference type="CDD" id="cd03301">
    <property type="entry name" value="ABC_MalK_N"/>
    <property type="match status" value="1"/>
</dbReference>
<keyword evidence="7" id="KW-1185">Reference proteome</keyword>
<evidence type="ECO:0000313" key="6">
    <source>
        <dbReference type="EMBL" id="RXZ61920.1"/>
    </source>
</evidence>
<dbReference type="InterPro" id="IPR008995">
    <property type="entry name" value="Mo/tungstate-bd_C_term_dom"/>
</dbReference>
<dbReference type="InterPro" id="IPR040582">
    <property type="entry name" value="OB_MalK-like"/>
</dbReference>
<dbReference type="InterPro" id="IPR012340">
    <property type="entry name" value="NA-bd_OB-fold"/>
</dbReference>
<dbReference type="SUPFAM" id="SSF52540">
    <property type="entry name" value="P-loop containing nucleoside triphosphate hydrolases"/>
    <property type="match status" value="1"/>
</dbReference>
<dbReference type="InterPro" id="IPR047641">
    <property type="entry name" value="ABC_transpr_MalK/UgpC-like"/>
</dbReference>
<evidence type="ECO:0000313" key="7">
    <source>
        <dbReference type="Proteomes" id="UP000291269"/>
    </source>
</evidence>
<dbReference type="InterPro" id="IPR017871">
    <property type="entry name" value="ABC_transporter-like_CS"/>
</dbReference>
<dbReference type="PROSITE" id="PS50893">
    <property type="entry name" value="ABC_TRANSPORTER_2"/>
    <property type="match status" value="1"/>
</dbReference>
<dbReference type="OrthoDB" id="9802264at2"/>
<dbReference type="Pfam" id="PF00005">
    <property type="entry name" value="ABC_tran"/>
    <property type="match status" value="1"/>
</dbReference>
<dbReference type="PANTHER" id="PTHR43875:SF1">
    <property type="entry name" value="OSMOPROTECTIVE COMPOUNDS UPTAKE ATP-BINDING PROTEIN GGTA"/>
    <property type="match status" value="1"/>
</dbReference>
<dbReference type="GO" id="GO:0005524">
    <property type="term" value="F:ATP binding"/>
    <property type="evidence" value="ECO:0007669"/>
    <property type="project" value="UniProtKB-KW"/>
</dbReference>
<dbReference type="GO" id="GO:0140359">
    <property type="term" value="F:ABC-type transporter activity"/>
    <property type="evidence" value="ECO:0007669"/>
    <property type="project" value="InterPro"/>
</dbReference>
<dbReference type="PANTHER" id="PTHR43875">
    <property type="entry name" value="MALTODEXTRIN IMPORT ATP-BINDING PROTEIN MSMX"/>
    <property type="match status" value="1"/>
</dbReference>
<sequence length="471" mass="52574">MASLFLKGIYKVYPSGVTAVTDFNLEIKDKEFIVFVGPSGCGKSTTLRMIAGLEEISKGELYIDGKLVNDVVPKDRDIAMVFQNYALYPHMTVYDNMAFGLKLRKVPKQIIDERVKEAAAILGISDYLTRKPKALSGGQRQRVALGRAIVREPKVFLLDEPLSNLDAKLRAQMRTEISKLHARLATTFIYVTHDQIEAMTMGTRIVVMKDGFMQQVDTPQNLYDYPINQFVAGFIGTPQMNFFPATLTKSKNKVYVEFTNNKIALPKTVEAKIINIDDYVNTGKPIMLGVRPEDIHEEERFIATSPDTVVKVFTEVVEKLGAETLIYCKLDFKEGQEIETIIGDSNNMIAKVDSRSTIGRGEVVELAFDANHIHLFDATTEMSILARDEGYEVTPENESSSNFIPLTPAEMQAIIEKNKVVTKEEKAAMRREARAAAKRDKADAKAAEAAEEEGAANDEQPENPDDQNKAE</sequence>
<protein>
    <submittedName>
        <fullName evidence="6">sn-glycerol-3-phosphate ABC transporter ATP-binding protein UgpC</fullName>
    </submittedName>
</protein>
<dbReference type="EMBL" id="SDOZ01000002">
    <property type="protein sequence ID" value="RXZ61920.1"/>
    <property type="molecule type" value="Genomic_DNA"/>
</dbReference>
<dbReference type="InterPro" id="IPR003439">
    <property type="entry name" value="ABC_transporter-like_ATP-bd"/>
</dbReference>
<feature type="compositionally biased region" description="Basic and acidic residues" evidence="4">
    <location>
        <begin position="422"/>
        <end position="448"/>
    </location>
</feature>
<keyword evidence="1" id="KW-0813">Transport</keyword>
<evidence type="ECO:0000256" key="2">
    <source>
        <dbReference type="ARBA" id="ARBA00022741"/>
    </source>
</evidence>
<dbReference type="SUPFAM" id="SSF50331">
    <property type="entry name" value="MOP-like"/>
    <property type="match status" value="1"/>
</dbReference>
<accession>A0A4Q2KDC9</accession>
<organism evidence="6 7">
    <name type="scientific">Candidatus Borkfalkia ceftriaxoniphila</name>
    <dbReference type="NCBI Taxonomy" id="2508949"/>
    <lineage>
        <taxon>Bacteria</taxon>
        <taxon>Bacillati</taxon>
        <taxon>Bacillota</taxon>
        <taxon>Clostridia</taxon>
        <taxon>Christensenellales</taxon>
        <taxon>Christensenellaceae</taxon>
        <taxon>Candidatus Borkfalkia</taxon>
    </lineage>
</organism>
<name>A0A4Q2KDC9_9FIRM</name>
<proteinExistence type="predicted"/>
<dbReference type="InterPro" id="IPR003593">
    <property type="entry name" value="AAA+_ATPase"/>
</dbReference>
<keyword evidence="3 6" id="KW-0067">ATP-binding</keyword>
<dbReference type="Proteomes" id="UP000291269">
    <property type="component" value="Unassembled WGS sequence"/>
</dbReference>
<comment type="caution">
    <text evidence="6">The sequence shown here is derived from an EMBL/GenBank/DDBJ whole genome shotgun (WGS) entry which is preliminary data.</text>
</comment>
<evidence type="ECO:0000256" key="1">
    <source>
        <dbReference type="ARBA" id="ARBA00022448"/>
    </source>
</evidence>
<reference evidence="6 7" key="1">
    <citation type="journal article" date="2019" name="Gut">
        <title>Antibiotics-induced monodominance of a novel gut bacterial order.</title>
        <authorList>
            <person name="Hildebrand F."/>
            <person name="Moitinho-Silva L."/>
            <person name="Blasche S."/>
            <person name="Jahn M.T."/>
            <person name="Gossmann T.I."/>
            <person name="Heuerta-Cepas J."/>
            <person name="Hercog R."/>
            <person name="Luetge M."/>
            <person name="Bahram M."/>
            <person name="Pryszlak A."/>
            <person name="Alves R.J."/>
            <person name="Waszak S.M."/>
            <person name="Zhu A."/>
            <person name="Ye L."/>
            <person name="Costea P.I."/>
            <person name="Aalvink S."/>
            <person name="Belzer C."/>
            <person name="Forslund S.K."/>
            <person name="Sunagawa S."/>
            <person name="Hentschel U."/>
            <person name="Merten C."/>
            <person name="Patil K.R."/>
            <person name="Benes V."/>
            <person name="Bork P."/>
        </authorList>
    </citation>
    <scope>NUCLEOTIDE SEQUENCE [LARGE SCALE GENOMIC DNA]</scope>
    <source>
        <strain evidence="6 7">HDS1380</strain>
    </source>
</reference>
<dbReference type="AlphaFoldDB" id="A0A4Q2KDC9"/>
<dbReference type="GO" id="GO:0055052">
    <property type="term" value="C:ATP-binding cassette (ABC) transporter complex, substrate-binding subunit-containing"/>
    <property type="evidence" value="ECO:0007669"/>
    <property type="project" value="TreeGrafter"/>
</dbReference>
<dbReference type="Pfam" id="PF17912">
    <property type="entry name" value="OB_MalK"/>
    <property type="match status" value="1"/>
</dbReference>
<keyword evidence="2" id="KW-0547">Nucleotide-binding</keyword>
<gene>
    <name evidence="6" type="primary">ugpC</name>
    <name evidence="6" type="ORF">ESZ91_05905</name>
</gene>
<dbReference type="FunFam" id="3.40.50.300:FF:000042">
    <property type="entry name" value="Maltose/maltodextrin ABC transporter, ATP-binding protein"/>
    <property type="match status" value="1"/>
</dbReference>
<dbReference type="GO" id="GO:0016887">
    <property type="term" value="F:ATP hydrolysis activity"/>
    <property type="evidence" value="ECO:0007669"/>
    <property type="project" value="InterPro"/>
</dbReference>
<dbReference type="GO" id="GO:0008643">
    <property type="term" value="P:carbohydrate transport"/>
    <property type="evidence" value="ECO:0007669"/>
    <property type="project" value="InterPro"/>
</dbReference>
<feature type="domain" description="ABC transporter" evidence="5">
    <location>
        <begin position="4"/>
        <end position="235"/>
    </location>
</feature>
<dbReference type="SMART" id="SM00382">
    <property type="entry name" value="AAA"/>
    <property type="match status" value="1"/>
</dbReference>
<feature type="compositionally biased region" description="Acidic residues" evidence="4">
    <location>
        <begin position="449"/>
        <end position="465"/>
    </location>
</feature>
<dbReference type="InterPro" id="IPR015855">
    <property type="entry name" value="ABC_transpr_MalK-like"/>
</dbReference>
<feature type="region of interest" description="Disordered" evidence="4">
    <location>
        <begin position="422"/>
        <end position="471"/>
    </location>
</feature>
<evidence type="ECO:0000259" key="5">
    <source>
        <dbReference type="PROSITE" id="PS50893"/>
    </source>
</evidence>
<dbReference type="InterPro" id="IPR027417">
    <property type="entry name" value="P-loop_NTPase"/>
</dbReference>
<evidence type="ECO:0000256" key="4">
    <source>
        <dbReference type="SAM" id="MobiDB-lite"/>
    </source>
</evidence>